<gene>
    <name evidence="2" type="ORF">B4135_1192</name>
</gene>
<name>A0A150MEI8_9BACI</name>
<feature type="transmembrane region" description="Helical" evidence="1">
    <location>
        <begin position="58"/>
        <end position="80"/>
    </location>
</feature>
<dbReference type="OrthoDB" id="5397294at2"/>
<evidence type="ECO:0008006" key="4">
    <source>
        <dbReference type="Google" id="ProtNLM"/>
    </source>
</evidence>
<dbReference type="Proteomes" id="UP000075683">
    <property type="component" value="Unassembled WGS sequence"/>
</dbReference>
<dbReference type="AlphaFoldDB" id="A0A150MEI8"/>
<accession>A0A150MEI8</accession>
<keyword evidence="1" id="KW-0472">Membrane</keyword>
<protein>
    <recommendedName>
        <fullName evidence="4">DUF3147 domain-containing protein</fullName>
    </recommendedName>
</protein>
<proteinExistence type="predicted"/>
<dbReference type="STRING" id="301148.B4135_1192"/>
<dbReference type="NCBIfam" id="NF006750">
    <property type="entry name" value="PRK09272.1-3"/>
    <property type="match status" value="1"/>
</dbReference>
<feature type="transmembrane region" description="Helical" evidence="1">
    <location>
        <begin position="26"/>
        <end position="46"/>
    </location>
</feature>
<dbReference type="EMBL" id="LQYT01000009">
    <property type="protein sequence ID" value="KYD22709.1"/>
    <property type="molecule type" value="Genomic_DNA"/>
</dbReference>
<evidence type="ECO:0000313" key="3">
    <source>
        <dbReference type="Proteomes" id="UP000075683"/>
    </source>
</evidence>
<feature type="transmembrane region" description="Helical" evidence="1">
    <location>
        <begin position="86"/>
        <end position="108"/>
    </location>
</feature>
<dbReference type="RefSeq" id="WP_061567975.1">
    <property type="nucleotide sequence ID" value="NZ_LQYT01000009.1"/>
</dbReference>
<reference evidence="2 3" key="1">
    <citation type="submission" date="2016-01" db="EMBL/GenBank/DDBJ databases">
        <title>Draft Genome Sequences of Seven Thermophilic Sporeformers Isolated from Foods.</title>
        <authorList>
            <person name="Berendsen E.M."/>
            <person name="Wells-Bennik M.H."/>
            <person name="Krawcyk A.O."/>
            <person name="De Jong A."/>
            <person name="Holsappel S."/>
            <person name="Eijlander R.T."/>
            <person name="Kuipers O.P."/>
        </authorList>
    </citation>
    <scope>NUCLEOTIDE SEQUENCE [LARGE SCALE GENOMIC DNA]</scope>
    <source>
        <strain evidence="2 3">B4135</strain>
    </source>
</reference>
<keyword evidence="1" id="KW-1133">Transmembrane helix</keyword>
<keyword evidence="1" id="KW-0812">Transmembrane</keyword>
<sequence length="109" mass="11623">MFSVVKIIISAIIIGTVTEIARKSPAFGGAVAALPLVSILSAIWLYDQGEETERISRFVFGVLAGLPATAVLLLVAALALKASFPFWPAILLGIIGWAVFLCLQNLIFH</sequence>
<comment type="caution">
    <text evidence="2">The sequence shown here is derived from an EMBL/GenBank/DDBJ whole genome shotgun (WGS) entry which is preliminary data.</text>
</comment>
<evidence type="ECO:0000256" key="1">
    <source>
        <dbReference type="SAM" id="Phobius"/>
    </source>
</evidence>
<evidence type="ECO:0000313" key="2">
    <source>
        <dbReference type="EMBL" id="KYD22709.1"/>
    </source>
</evidence>
<organism evidence="2 3">
    <name type="scientific">Caldibacillus debilis</name>
    <dbReference type="NCBI Taxonomy" id="301148"/>
    <lineage>
        <taxon>Bacteria</taxon>
        <taxon>Bacillati</taxon>
        <taxon>Bacillota</taxon>
        <taxon>Bacilli</taxon>
        <taxon>Bacillales</taxon>
        <taxon>Bacillaceae</taxon>
        <taxon>Caldibacillus</taxon>
    </lineage>
</organism>